<keyword evidence="3" id="KW-1185">Reference proteome</keyword>
<evidence type="ECO:0000313" key="2">
    <source>
        <dbReference type="EMBL" id="KAL0481591.1"/>
    </source>
</evidence>
<dbReference type="Proteomes" id="UP001431209">
    <property type="component" value="Unassembled WGS sequence"/>
</dbReference>
<gene>
    <name evidence="2" type="ORF">AKO1_012494</name>
</gene>
<evidence type="ECO:0000313" key="3">
    <source>
        <dbReference type="Proteomes" id="UP001431209"/>
    </source>
</evidence>
<keyword evidence="1" id="KW-1133">Transmembrane helix</keyword>
<feature type="transmembrane region" description="Helical" evidence="1">
    <location>
        <begin position="24"/>
        <end position="47"/>
    </location>
</feature>
<protein>
    <submittedName>
        <fullName evidence="2">ATP-binding protein</fullName>
    </submittedName>
</protein>
<dbReference type="Gene3D" id="3.40.50.300">
    <property type="entry name" value="P-loop containing nucleotide triphosphate hydrolases"/>
    <property type="match status" value="1"/>
</dbReference>
<dbReference type="EMBL" id="JAOPGA020000776">
    <property type="protein sequence ID" value="KAL0481591.1"/>
    <property type="molecule type" value="Genomic_DNA"/>
</dbReference>
<dbReference type="GO" id="GO:0005524">
    <property type="term" value="F:ATP binding"/>
    <property type="evidence" value="ECO:0007669"/>
    <property type="project" value="UniProtKB-KW"/>
</dbReference>
<proteinExistence type="predicted"/>
<reference evidence="2 3" key="1">
    <citation type="submission" date="2024-03" db="EMBL/GenBank/DDBJ databases">
        <title>The Acrasis kona genome and developmental transcriptomes reveal deep origins of eukaryotic multicellular pathways.</title>
        <authorList>
            <person name="Sheikh S."/>
            <person name="Fu C.-J."/>
            <person name="Brown M.W."/>
            <person name="Baldauf S.L."/>
        </authorList>
    </citation>
    <scope>NUCLEOTIDE SEQUENCE [LARGE SCALE GENOMIC DNA]</scope>
    <source>
        <strain evidence="2 3">ATCC MYA-3509</strain>
    </source>
</reference>
<dbReference type="InterPro" id="IPR027417">
    <property type="entry name" value="P-loop_NTPase"/>
</dbReference>
<comment type="caution">
    <text evidence="2">The sequence shown here is derived from an EMBL/GenBank/DDBJ whole genome shotgun (WGS) entry which is preliminary data.</text>
</comment>
<keyword evidence="1" id="KW-0472">Membrane</keyword>
<keyword evidence="2" id="KW-0067">ATP-binding</keyword>
<dbReference type="SUPFAM" id="SSF52540">
    <property type="entry name" value="P-loop containing nucleoside triphosphate hydrolases"/>
    <property type="match status" value="1"/>
</dbReference>
<keyword evidence="1" id="KW-0812">Transmembrane</keyword>
<evidence type="ECO:0000256" key="1">
    <source>
        <dbReference type="SAM" id="Phobius"/>
    </source>
</evidence>
<name>A0AAW2YXC9_9EUKA</name>
<dbReference type="AlphaFoldDB" id="A0AAW2YXC9"/>
<organism evidence="2 3">
    <name type="scientific">Acrasis kona</name>
    <dbReference type="NCBI Taxonomy" id="1008807"/>
    <lineage>
        <taxon>Eukaryota</taxon>
        <taxon>Discoba</taxon>
        <taxon>Heterolobosea</taxon>
        <taxon>Tetramitia</taxon>
        <taxon>Eutetramitia</taxon>
        <taxon>Acrasidae</taxon>
        <taxon>Acrasis</taxon>
    </lineage>
</organism>
<keyword evidence="2" id="KW-0547">Nucleotide-binding</keyword>
<accession>A0AAW2YXC9</accession>
<sequence>MDREGDTWWDFFKYHSASYIRDNLATAVFAGVGLVGSIVFATASYQLRWNPVFALEKASNFPLPSNPKNYYSRRTLEDEVLKIWMKEKTYSMVYGDSSIGKTTLVVNVAHKMREQFGTKFIYFECQQGTSLKFVEKFAQQLNFEFTPNHFNIREGLVKYLLHRFEIHESSSEVNTEVKDERMIGDIFDFLIVASSKLSKSVNHDAPCYIIIIDNINALSDIVIRELREGAKRLTHQSVIHLCLVTRYDSRVLQHVMALDVSRLNTIEVPELTDQEAIEHLENSGVCTSCIDAEEYVKITGGQFSFLRFIDTNVPLETVRAKVSYFLDRRLMFSSGQIKKVSLFAIMSYVHSHDGCVSCAEFLDVCCQGDLDLYLKLTRNVFSERYRSGYGVVQFKDTALSRYVGRFLEQKKTISKRTNEMKPLILQADEIMIPSLPLDDEVDDVERKFNFKLE</sequence>